<sequence length="1731" mass="191068">MARDRKCILCETVYVSKQEMDEHMRSMLHHRELEKLKGRDCGHECRVCKVTVVSLTDYASHISSPTHKQNVEAAERKNAGNDHEEDYFDPVLVDLIEKRKEQIRKDKEAAAAKLAQEEEDRRRKEEFQQRLKDAKERYRLECARKQQQQSQGFNGSTQQTSWYRGNRYNGRAGEAQPWQHGRQGKSATWHAQEPPNFQKWSSGAFAGGSLHSQGGWGNRQWDQGAISGNQRSRLPWLSNGGSSNGVYGWNNISQNPQRGRPLSFLGSSSMYPPFTQALSKFQNTGNNTGNNQGGQQGDGPQNGEGQTAEPDHNSSKSSKTFGSNPKLDKTCRWSPYPVTKSLESVPHKDTNPSSSEKYPKVPKVQKQDKAPETSASTRQPQPEQKPGQLTSSGQGVEEKCRHKTNPKTKPRDRSSSGSRSSSAQRDGQQNSASDPSSQNASKSLLHKDKKRSSVLGLNSGAQLSKASSQTLVQLKSTPAKQSGLKPQAPPVGLLQSRQERQLPETLKRARQIVLEKRASLERSRSNSMEMALHIVEEQQRDHAQSQVGVNKENSCRQNAAKPNVPDSLGSEKPALQSSDSSQFLQSLQVSTSTMESSEAAALSKEDEESGKKEGKETDAMHAAEAGQSSESDTSRSGEAQAVSGSNTSSLSKLDLPPVLKRDLTKHISSKSKTGSHEPNLNIARRVRNLSESRRSDTEKDSGLKPTVRQLISSSGSRRNVNWEQVYQEVRKKQDKGKGMPRFGIEMVPLDQEDQSQEEGDIPLLEGFQWDSLMDTSTTSRKRSLSESSVTPASTHSLFTTLMSKEAAQKEVLGSEQQGSSLSPQGSKDSRRQEEVEQMLGQLDAKAQKQPEKLTSVTVKALQRSDSVLGDSSSGTEQYDGQGTGKRRRAAGDIPSAETSCLEHNNKRRKVKSKKERLQIDQLLAVSLREEELSHSLQTVDTSLIQARAALEAAYIEVQRLMVVKQQMTGEMNTLRNKRIELLKGMQGIREEEPRVRLKEEKMDSVEAEPRVPSSVMDSPAADPSPGPPAERASPPSSSLPFTPVVIKQEPQSPINVSSEHDPADDITHCAHSTTPELPVASAAASPSDAALNFQPSPERKPETEHNWETFSEPADCKESVSGPVETTEKATQATRNCLSPLSDSKSAINLLSASSRGSEVASVNCAATHSFEPPSVPMPASPSELRNGKRVRKLKKRKVLKKAQGTEQPESSDTELDGEALRPRWLRTRRRQSSQVSTSTQPSEDRDADVNMEAVEEASRQLPPAIKQEKASPKHMVELPQAAPAELTLNVDLEESMEVTAACQQPHMDAPVPAQPPAQVPDSSKPEPQSLAYNEVTSTSDMDICKSSESDIPFPITNPKIAKSSSDASSDHGEDDLPTEGVFEGHQEAVNAMQIHNGLLYTCSGDRTVRVFDLVSHKCVGVFEGHSSKVSCLFVSAAPCLHHRLYSGSSDQTIRCYSLKTRELEQQFSLSDRVLCMHSHWKFLYAGLANGTVVTFNLKTNKQTDAFECHGPRGVSCLASSQEGARRILLVGSYDSTISVRDAKNGLLLRTLEGHTKTVLCMKVVNDLVFSGSSDQCVYAHNIHTGELVRVYKGHSHAVTVVSILGKVMVTACLDKLVRVYDLQSHEQLQVYGGHKDMVMCMAIHKNMIYTGCYDGSVQAVKLNLMQNYRCWWHGCSLVFGVMEHLQQHLINDHTSAKFQKLPEEFFCARNSSKQGMHMQKRAEEQIELEP</sequence>
<accession>A0ACD3RRQ7</accession>
<proteinExistence type="predicted"/>
<dbReference type="EMBL" id="CM011676">
    <property type="protein sequence ID" value="TMS21364.1"/>
    <property type="molecule type" value="Genomic_DNA"/>
</dbReference>
<dbReference type="Proteomes" id="UP000793456">
    <property type="component" value="Chromosome III"/>
</dbReference>
<gene>
    <name evidence="1" type="ORF">E3U43_015337</name>
</gene>
<name>A0ACD3RRQ7_LARCR</name>
<evidence type="ECO:0000313" key="2">
    <source>
        <dbReference type="Proteomes" id="UP000793456"/>
    </source>
</evidence>
<protein>
    <submittedName>
        <fullName evidence="1">Uncharacterized protein</fullName>
    </submittedName>
</protein>
<evidence type="ECO:0000313" key="1">
    <source>
        <dbReference type="EMBL" id="TMS21364.1"/>
    </source>
</evidence>
<keyword evidence="2" id="KW-1185">Reference proteome</keyword>
<organism evidence="1 2">
    <name type="scientific">Larimichthys crocea</name>
    <name type="common">Large yellow croaker</name>
    <name type="synonym">Pseudosciaena crocea</name>
    <dbReference type="NCBI Taxonomy" id="215358"/>
    <lineage>
        <taxon>Eukaryota</taxon>
        <taxon>Metazoa</taxon>
        <taxon>Chordata</taxon>
        <taxon>Craniata</taxon>
        <taxon>Vertebrata</taxon>
        <taxon>Euteleostomi</taxon>
        <taxon>Actinopterygii</taxon>
        <taxon>Neopterygii</taxon>
        <taxon>Teleostei</taxon>
        <taxon>Neoteleostei</taxon>
        <taxon>Acanthomorphata</taxon>
        <taxon>Eupercaria</taxon>
        <taxon>Sciaenidae</taxon>
        <taxon>Larimichthys</taxon>
    </lineage>
</organism>
<reference evidence="1" key="1">
    <citation type="submission" date="2018-11" db="EMBL/GenBank/DDBJ databases">
        <title>The sequence and de novo assembly of Larimichthys crocea genome using PacBio and Hi-C technologies.</title>
        <authorList>
            <person name="Xu P."/>
            <person name="Chen B."/>
            <person name="Zhou Z."/>
            <person name="Ke Q."/>
            <person name="Wu Y."/>
            <person name="Bai H."/>
            <person name="Pu F."/>
        </authorList>
    </citation>
    <scope>NUCLEOTIDE SEQUENCE</scope>
    <source>
        <tissue evidence="1">Muscle</tissue>
    </source>
</reference>
<comment type="caution">
    <text evidence="1">The sequence shown here is derived from an EMBL/GenBank/DDBJ whole genome shotgun (WGS) entry which is preliminary data.</text>
</comment>